<accession>A0AAN8G3X5</accession>
<name>A0AAN8G3X5_TRICO</name>
<dbReference type="EMBL" id="WIXE01012127">
    <property type="protein sequence ID" value="KAK5976193.1"/>
    <property type="molecule type" value="Genomic_DNA"/>
</dbReference>
<evidence type="ECO:0000313" key="2">
    <source>
        <dbReference type="Proteomes" id="UP001331761"/>
    </source>
</evidence>
<comment type="caution">
    <text evidence="1">The sequence shown here is derived from an EMBL/GenBank/DDBJ whole genome shotgun (WGS) entry which is preliminary data.</text>
</comment>
<evidence type="ECO:0000313" key="1">
    <source>
        <dbReference type="EMBL" id="KAK5976193.1"/>
    </source>
</evidence>
<dbReference type="AlphaFoldDB" id="A0AAN8G3X5"/>
<dbReference type="Proteomes" id="UP001331761">
    <property type="component" value="Unassembled WGS sequence"/>
</dbReference>
<sequence length="44" mass="5821">MMLNLSCLYMIYYIYQWIVERDLRFDKELRKYRKKVYRHLDEKR</sequence>
<keyword evidence="2" id="KW-1185">Reference proteome</keyword>
<protein>
    <submittedName>
        <fullName evidence="1">Uncharacterized protein</fullName>
    </submittedName>
</protein>
<proteinExistence type="predicted"/>
<gene>
    <name evidence="1" type="ORF">GCK32_012262</name>
</gene>
<reference evidence="1 2" key="1">
    <citation type="submission" date="2019-10" db="EMBL/GenBank/DDBJ databases">
        <title>Assembly and Annotation for the nematode Trichostrongylus colubriformis.</title>
        <authorList>
            <person name="Martin J."/>
        </authorList>
    </citation>
    <scope>NUCLEOTIDE SEQUENCE [LARGE SCALE GENOMIC DNA]</scope>
    <source>
        <strain evidence="1">G859</strain>
        <tissue evidence="1">Whole worm</tissue>
    </source>
</reference>
<organism evidence="1 2">
    <name type="scientific">Trichostrongylus colubriformis</name>
    <name type="common">Black scour worm</name>
    <dbReference type="NCBI Taxonomy" id="6319"/>
    <lineage>
        <taxon>Eukaryota</taxon>
        <taxon>Metazoa</taxon>
        <taxon>Ecdysozoa</taxon>
        <taxon>Nematoda</taxon>
        <taxon>Chromadorea</taxon>
        <taxon>Rhabditida</taxon>
        <taxon>Rhabditina</taxon>
        <taxon>Rhabditomorpha</taxon>
        <taxon>Strongyloidea</taxon>
        <taxon>Trichostrongylidae</taxon>
        <taxon>Trichostrongylus</taxon>
    </lineage>
</organism>